<dbReference type="OrthoDB" id="9784685at2"/>
<dbReference type="PROSITE" id="PS51257">
    <property type="entry name" value="PROKAR_LIPOPROTEIN"/>
    <property type="match status" value="1"/>
</dbReference>
<organism evidence="3 4">
    <name type="scientific">Ancylomarina longa</name>
    <dbReference type="NCBI Taxonomy" id="2487017"/>
    <lineage>
        <taxon>Bacteria</taxon>
        <taxon>Pseudomonadati</taxon>
        <taxon>Bacteroidota</taxon>
        <taxon>Bacteroidia</taxon>
        <taxon>Marinilabiliales</taxon>
        <taxon>Marinifilaceae</taxon>
        <taxon>Ancylomarina</taxon>
    </lineage>
</organism>
<dbReference type="AlphaFoldDB" id="A0A434AUE7"/>
<dbReference type="InterPro" id="IPR006143">
    <property type="entry name" value="RND_pump_MFP"/>
</dbReference>
<dbReference type="PANTHER" id="PTHR30469:SF15">
    <property type="entry name" value="HLYD FAMILY OF SECRETION PROTEINS"/>
    <property type="match status" value="1"/>
</dbReference>
<dbReference type="GO" id="GO:0015562">
    <property type="term" value="F:efflux transmembrane transporter activity"/>
    <property type="evidence" value="ECO:0007669"/>
    <property type="project" value="TreeGrafter"/>
</dbReference>
<protein>
    <submittedName>
        <fullName evidence="3">Efflux RND transporter periplasmic adaptor subunit</fullName>
    </submittedName>
</protein>
<gene>
    <name evidence="3" type="ORF">DLK05_10800</name>
</gene>
<comment type="similarity">
    <text evidence="1">Belongs to the membrane fusion protein (MFP) (TC 8.A.1) family.</text>
</comment>
<accession>A0A434AUE7</accession>
<dbReference type="Gene3D" id="2.40.30.170">
    <property type="match status" value="1"/>
</dbReference>
<dbReference type="NCBIfam" id="TIGR01730">
    <property type="entry name" value="RND_mfp"/>
    <property type="match status" value="1"/>
</dbReference>
<dbReference type="SUPFAM" id="SSF111369">
    <property type="entry name" value="HlyD-like secretion proteins"/>
    <property type="match status" value="1"/>
</dbReference>
<dbReference type="Pfam" id="PF25917">
    <property type="entry name" value="BSH_RND"/>
    <property type="match status" value="1"/>
</dbReference>
<evidence type="ECO:0000313" key="4">
    <source>
        <dbReference type="Proteomes" id="UP000282985"/>
    </source>
</evidence>
<dbReference type="EMBL" id="RJJX01000013">
    <property type="protein sequence ID" value="RUT77959.1"/>
    <property type="molecule type" value="Genomic_DNA"/>
</dbReference>
<comment type="caution">
    <text evidence="3">The sequence shown here is derived from an EMBL/GenBank/DDBJ whole genome shotgun (WGS) entry which is preliminary data.</text>
</comment>
<dbReference type="Proteomes" id="UP000282985">
    <property type="component" value="Unassembled WGS sequence"/>
</dbReference>
<name>A0A434AUE7_9BACT</name>
<sequence length="358" mass="40206">MKKTFFLSKIILSIGLSIGLFSCENREKTDVKLVQPVKIYKVNENLSQSETRVFTGLVKESREVKLAFQIPGPLVKLNVEEGQYVKKGQLIAVLNDRDYQVQLESANANFENAKLQAERYAALYDKRSTSKSVFDQTQAGFKLAKAQKEAAENALKDTKIYAPFAGYIQTKYAENHEKVAAGHPIVSLLDLSHLELSVALSENDFLRKNSFVSYECQFEQNSKTFQLQLIDIDRKPNRDNFYIMRLGLNPKDNQIVPGMVANVKVQVKNFGKSQIKVPMESVYSENGKAFVWKFNPDKSSVERIQVNLAKFESNGMIRINKGIKNGDLIIAAGVHNLTNGQKVKKLEVTSSSNIGGQL</sequence>
<dbReference type="RefSeq" id="WP_127343989.1">
    <property type="nucleotide sequence ID" value="NZ_RJJX01000013.1"/>
</dbReference>
<keyword evidence="4" id="KW-1185">Reference proteome</keyword>
<feature type="domain" description="Multidrug resistance protein MdtA-like barrel-sandwich hybrid" evidence="2">
    <location>
        <begin position="63"/>
        <end position="183"/>
    </location>
</feature>
<dbReference type="InterPro" id="IPR058625">
    <property type="entry name" value="MdtA-like_BSH"/>
</dbReference>
<evidence type="ECO:0000256" key="1">
    <source>
        <dbReference type="ARBA" id="ARBA00009477"/>
    </source>
</evidence>
<dbReference type="Gene3D" id="1.10.287.470">
    <property type="entry name" value="Helix hairpin bin"/>
    <property type="match status" value="1"/>
</dbReference>
<evidence type="ECO:0000313" key="3">
    <source>
        <dbReference type="EMBL" id="RUT77959.1"/>
    </source>
</evidence>
<dbReference type="Gene3D" id="2.40.50.100">
    <property type="match status" value="1"/>
</dbReference>
<dbReference type="GO" id="GO:1990281">
    <property type="term" value="C:efflux pump complex"/>
    <property type="evidence" value="ECO:0007669"/>
    <property type="project" value="TreeGrafter"/>
</dbReference>
<proteinExistence type="inferred from homology"/>
<reference evidence="3 4" key="1">
    <citation type="submission" date="2018-11" db="EMBL/GenBank/DDBJ databases">
        <title>Parancylomarina longa gen. nov., sp. nov., isolated from sediments of southern Okinawa.</title>
        <authorList>
            <person name="Fu T."/>
        </authorList>
    </citation>
    <scope>NUCLEOTIDE SEQUENCE [LARGE SCALE GENOMIC DNA]</scope>
    <source>
        <strain evidence="3 4">T3-2 S1-C</strain>
    </source>
</reference>
<dbReference type="Gene3D" id="2.40.420.20">
    <property type="match status" value="1"/>
</dbReference>
<dbReference type="PANTHER" id="PTHR30469">
    <property type="entry name" value="MULTIDRUG RESISTANCE PROTEIN MDTA"/>
    <property type="match status" value="1"/>
</dbReference>
<evidence type="ECO:0000259" key="2">
    <source>
        <dbReference type="Pfam" id="PF25917"/>
    </source>
</evidence>